<accession>A0AAD9IZE3</accession>
<proteinExistence type="predicted"/>
<organism evidence="1 2">
    <name type="scientific">Paralvinella palmiformis</name>
    <dbReference type="NCBI Taxonomy" id="53620"/>
    <lineage>
        <taxon>Eukaryota</taxon>
        <taxon>Metazoa</taxon>
        <taxon>Spiralia</taxon>
        <taxon>Lophotrochozoa</taxon>
        <taxon>Annelida</taxon>
        <taxon>Polychaeta</taxon>
        <taxon>Sedentaria</taxon>
        <taxon>Canalipalpata</taxon>
        <taxon>Terebellida</taxon>
        <taxon>Terebelliformia</taxon>
        <taxon>Alvinellidae</taxon>
        <taxon>Paralvinella</taxon>
    </lineage>
</organism>
<name>A0AAD9IZE3_9ANNE</name>
<keyword evidence="2" id="KW-1185">Reference proteome</keyword>
<gene>
    <name evidence="1" type="ORF">LSH36_813g00003</name>
</gene>
<feature type="non-terminal residue" evidence="1">
    <location>
        <position position="1"/>
    </location>
</feature>
<dbReference type="AlphaFoldDB" id="A0AAD9IZE3"/>
<reference evidence="1" key="1">
    <citation type="journal article" date="2023" name="Mol. Biol. Evol.">
        <title>Third-Generation Sequencing Reveals the Adaptive Role of the Epigenome in Three Deep-Sea Polychaetes.</title>
        <authorList>
            <person name="Perez M."/>
            <person name="Aroh O."/>
            <person name="Sun Y."/>
            <person name="Lan Y."/>
            <person name="Juniper S.K."/>
            <person name="Young C.R."/>
            <person name="Angers B."/>
            <person name="Qian P.Y."/>
        </authorList>
    </citation>
    <scope>NUCLEOTIDE SEQUENCE</scope>
    <source>
        <strain evidence="1">P08H-3</strain>
    </source>
</reference>
<evidence type="ECO:0000313" key="1">
    <source>
        <dbReference type="EMBL" id="KAK2143791.1"/>
    </source>
</evidence>
<evidence type="ECO:0000313" key="2">
    <source>
        <dbReference type="Proteomes" id="UP001208570"/>
    </source>
</evidence>
<dbReference type="EMBL" id="JAODUP010000813">
    <property type="protein sequence ID" value="KAK2143791.1"/>
    <property type="molecule type" value="Genomic_DNA"/>
</dbReference>
<comment type="caution">
    <text evidence="1">The sequence shown here is derived from an EMBL/GenBank/DDBJ whole genome shotgun (WGS) entry which is preliminary data.</text>
</comment>
<protein>
    <submittedName>
        <fullName evidence="1">Uncharacterized protein</fullName>
    </submittedName>
</protein>
<sequence length="93" mass="10315">TDGAPPLFTTHACLCVEPVQRTLNVVFVPEFGPMWVFVPGDMSGSDIEAMTEVISGNHIVGLELVELSFQRCCVHQGQTRRDRLRKSVITSQK</sequence>
<dbReference type="Proteomes" id="UP001208570">
    <property type="component" value="Unassembled WGS sequence"/>
</dbReference>